<evidence type="ECO:0000256" key="4">
    <source>
        <dbReference type="ARBA" id="ARBA00022490"/>
    </source>
</evidence>
<evidence type="ECO:0000256" key="3">
    <source>
        <dbReference type="ARBA" id="ARBA00011245"/>
    </source>
</evidence>
<evidence type="ECO:0000256" key="5">
    <source>
        <dbReference type="ARBA" id="ARBA00022598"/>
    </source>
</evidence>
<comment type="caution">
    <text evidence="15">The sequence shown here is derived from an EMBL/GenBank/DDBJ whole genome shotgun (WGS) entry which is preliminary data.</text>
</comment>
<dbReference type="Proteomes" id="UP000235122">
    <property type="component" value="Unassembled WGS sequence"/>
</dbReference>
<keyword evidence="8 11" id="KW-0648">Protein biosynthesis</keyword>
<dbReference type="InterPro" id="IPR014729">
    <property type="entry name" value="Rossmann-like_a/b/a_fold"/>
</dbReference>
<dbReference type="Gene3D" id="3.40.50.620">
    <property type="entry name" value="HUPs"/>
    <property type="match status" value="1"/>
</dbReference>
<comment type="subcellular location">
    <subcellularLocation>
        <location evidence="1 11">Cytoplasm</location>
    </subcellularLocation>
</comment>
<organism evidence="15 16">
    <name type="scientific">Winkia neuii</name>
    <dbReference type="NCBI Taxonomy" id="33007"/>
    <lineage>
        <taxon>Bacteria</taxon>
        <taxon>Bacillati</taxon>
        <taxon>Actinomycetota</taxon>
        <taxon>Actinomycetes</taxon>
        <taxon>Actinomycetales</taxon>
        <taxon>Actinomycetaceae</taxon>
        <taxon>Winkia</taxon>
    </lineage>
</organism>
<gene>
    <name evidence="11" type="primary">argS</name>
    <name evidence="15" type="ORF">CYJ19_04280</name>
</gene>
<feature type="domain" description="Arginyl tRNA synthetase N-terminal" evidence="14">
    <location>
        <begin position="4"/>
        <end position="94"/>
    </location>
</feature>
<feature type="domain" description="DALR anticodon binding" evidence="13">
    <location>
        <begin position="438"/>
        <end position="560"/>
    </location>
</feature>
<evidence type="ECO:0000256" key="9">
    <source>
        <dbReference type="ARBA" id="ARBA00023146"/>
    </source>
</evidence>
<evidence type="ECO:0000256" key="6">
    <source>
        <dbReference type="ARBA" id="ARBA00022741"/>
    </source>
</evidence>
<evidence type="ECO:0000313" key="15">
    <source>
        <dbReference type="EMBL" id="PKY73004.1"/>
    </source>
</evidence>
<dbReference type="GO" id="GO:0005524">
    <property type="term" value="F:ATP binding"/>
    <property type="evidence" value="ECO:0007669"/>
    <property type="project" value="UniProtKB-UniRule"/>
</dbReference>
<dbReference type="Pfam" id="PF03485">
    <property type="entry name" value="Arg_tRNA_synt_N"/>
    <property type="match status" value="1"/>
</dbReference>
<dbReference type="Pfam" id="PF00750">
    <property type="entry name" value="tRNA-synt_1d"/>
    <property type="match status" value="2"/>
</dbReference>
<dbReference type="InterPro" id="IPR035684">
    <property type="entry name" value="ArgRS_core"/>
</dbReference>
<comment type="catalytic activity">
    <reaction evidence="10 11">
        <text>tRNA(Arg) + L-arginine + ATP = L-arginyl-tRNA(Arg) + AMP + diphosphate</text>
        <dbReference type="Rhea" id="RHEA:20301"/>
        <dbReference type="Rhea" id="RHEA-COMP:9658"/>
        <dbReference type="Rhea" id="RHEA-COMP:9673"/>
        <dbReference type="ChEBI" id="CHEBI:30616"/>
        <dbReference type="ChEBI" id="CHEBI:32682"/>
        <dbReference type="ChEBI" id="CHEBI:33019"/>
        <dbReference type="ChEBI" id="CHEBI:78442"/>
        <dbReference type="ChEBI" id="CHEBI:78513"/>
        <dbReference type="ChEBI" id="CHEBI:456215"/>
        <dbReference type="EC" id="6.1.1.19"/>
    </reaction>
</comment>
<comment type="subunit">
    <text evidence="3 11">Monomer.</text>
</comment>
<dbReference type="PANTHER" id="PTHR11956">
    <property type="entry name" value="ARGINYL-TRNA SYNTHETASE"/>
    <property type="match status" value="1"/>
</dbReference>
<dbReference type="InterPro" id="IPR001412">
    <property type="entry name" value="aa-tRNA-synth_I_CS"/>
</dbReference>
<dbReference type="SUPFAM" id="SSF55190">
    <property type="entry name" value="Arginyl-tRNA synthetase (ArgRS), N-terminal 'additional' domain"/>
    <property type="match status" value="1"/>
</dbReference>
<dbReference type="RefSeq" id="WP_024330916.1">
    <property type="nucleotide sequence ID" value="NZ_JASOXK010000008.1"/>
</dbReference>
<keyword evidence="16" id="KW-1185">Reference proteome</keyword>
<evidence type="ECO:0000256" key="8">
    <source>
        <dbReference type="ARBA" id="ARBA00022917"/>
    </source>
</evidence>
<dbReference type="CDD" id="cd00671">
    <property type="entry name" value="ArgRS_core"/>
    <property type="match status" value="1"/>
</dbReference>
<evidence type="ECO:0000259" key="14">
    <source>
        <dbReference type="SMART" id="SM01016"/>
    </source>
</evidence>
<dbReference type="Gene3D" id="1.10.730.10">
    <property type="entry name" value="Isoleucyl-tRNA Synthetase, Domain 1"/>
    <property type="match status" value="1"/>
</dbReference>
<feature type="short sequence motif" description="'HIGH' region" evidence="11">
    <location>
        <begin position="131"/>
        <end position="141"/>
    </location>
</feature>
<dbReference type="PANTHER" id="PTHR11956:SF5">
    <property type="entry name" value="ARGININE--TRNA LIGASE, CYTOPLASMIC"/>
    <property type="match status" value="1"/>
</dbReference>
<evidence type="ECO:0000256" key="10">
    <source>
        <dbReference type="ARBA" id="ARBA00049339"/>
    </source>
</evidence>
<dbReference type="HAMAP" id="MF_00123">
    <property type="entry name" value="Arg_tRNA_synth"/>
    <property type="match status" value="1"/>
</dbReference>
<dbReference type="SMART" id="SM00836">
    <property type="entry name" value="DALR_1"/>
    <property type="match status" value="1"/>
</dbReference>
<dbReference type="AlphaFoldDB" id="A0A2I1IPH0"/>
<protein>
    <recommendedName>
        <fullName evidence="11">Arginine--tRNA ligase</fullName>
        <ecNumber evidence="11">6.1.1.19</ecNumber>
    </recommendedName>
    <alternativeName>
        <fullName evidence="11">Arginyl-tRNA synthetase</fullName>
        <shortName evidence="11">ArgRS</shortName>
    </alternativeName>
</protein>
<dbReference type="FunFam" id="3.40.50.620:FF:000062">
    <property type="entry name" value="Arginine--tRNA ligase"/>
    <property type="match status" value="1"/>
</dbReference>
<evidence type="ECO:0000256" key="7">
    <source>
        <dbReference type="ARBA" id="ARBA00022840"/>
    </source>
</evidence>
<proteinExistence type="inferred from homology"/>
<dbReference type="GO" id="GO:0005737">
    <property type="term" value="C:cytoplasm"/>
    <property type="evidence" value="ECO:0007669"/>
    <property type="project" value="UniProtKB-SubCell"/>
</dbReference>
<dbReference type="Gene3D" id="3.30.1360.70">
    <property type="entry name" value="Arginyl tRNA synthetase N-terminal domain"/>
    <property type="match status" value="1"/>
</dbReference>
<dbReference type="PROSITE" id="PS00178">
    <property type="entry name" value="AA_TRNA_LIGASE_I"/>
    <property type="match status" value="1"/>
</dbReference>
<dbReference type="InterPro" id="IPR008909">
    <property type="entry name" value="DALR_anticod-bd"/>
</dbReference>
<dbReference type="FunFam" id="1.10.730.10:FF:000008">
    <property type="entry name" value="Arginine--tRNA ligase"/>
    <property type="match status" value="1"/>
</dbReference>
<evidence type="ECO:0000256" key="12">
    <source>
        <dbReference type="RuleBase" id="RU363038"/>
    </source>
</evidence>
<keyword evidence="7 11" id="KW-0067">ATP-binding</keyword>
<dbReference type="EMBL" id="PKKO01000002">
    <property type="protein sequence ID" value="PKY73004.1"/>
    <property type="molecule type" value="Genomic_DNA"/>
</dbReference>
<name>A0A2I1IPH0_9ACTO</name>
<dbReference type="InterPro" id="IPR001278">
    <property type="entry name" value="Arg-tRNA-ligase"/>
</dbReference>
<keyword evidence="5 11" id="KW-0436">Ligase</keyword>
<dbReference type="GeneID" id="35867655"/>
<comment type="similarity">
    <text evidence="2 11 12">Belongs to the class-I aminoacyl-tRNA synthetase family.</text>
</comment>
<evidence type="ECO:0000256" key="11">
    <source>
        <dbReference type="HAMAP-Rule" id="MF_00123"/>
    </source>
</evidence>
<evidence type="ECO:0000256" key="2">
    <source>
        <dbReference type="ARBA" id="ARBA00005594"/>
    </source>
</evidence>
<reference evidence="15 16" key="1">
    <citation type="submission" date="2017-12" db="EMBL/GenBank/DDBJ databases">
        <title>Phylogenetic diversity of female urinary microbiome.</title>
        <authorList>
            <person name="Thomas-White K."/>
            <person name="Wolfe A.J."/>
        </authorList>
    </citation>
    <scope>NUCLEOTIDE SEQUENCE [LARGE SCALE GENOMIC DNA]</scope>
    <source>
        <strain evidence="15 16">UMB0402</strain>
    </source>
</reference>
<accession>A0A2I1IPH0</accession>
<dbReference type="PRINTS" id="PR01038">
    <property type="entry name" value="TRNASYNTHARG"/>
</dbReference>
<keyword evidence="4 11" id="KW-0963">Cytoplasm</keyword>
<dbReference type="InterPro" id="IPR036695">
    <property type="entry name" value="Arg-tRNA-synth_N_sf"/>
</dbReference>
<dbReference type="Pfam" id="PF05746">
    <property type="entry name" value="DALR_1"/>
    <property type="match status" value="1"/>
</dbReference>
<evidence type="ECO:0000256" key="1">
    <source>
        <dbReference type="ARBA" id="ARBA00004496"/>
    </source>
</evidence>
<dbReference type="SMART" id="SM01016">
    <property type="entry name" value="Arg_tRNA_synt_N"/>
    <property type="match status" value="1"/>
</dbReference>
<dbReference type="SUPFAM" id="SSF52374">
    <property type="entry name" value="Nucleotidylyl transferase"/>
    <property type="match status" value="1"/>
</dbReference>
<dbReference type="GO" id="GO:0006420">
    <property type="term" value="P:arginyl-tRNA aminoacylation"/>
    <property type="evidence" value="ECO:0007669"/>
    <property type="project" value="UniProtKB-UniRule"/>
</dbReference>
<dbReference type="InterPro" id="IPR005148">
    <property type="entry name" value="Arg-tRNA-synth_N"/>
</dbReference>
<dbReference type="NCBIfam" id="TIGR00456">
    <property type="entry name" value="argS"/>
    <property type="match status" value="1"/>
</dbReference>
<evidence type="ECO:0000313" key="16">
    <source>
        <dbReference type="Proteomes" id="UP000235122"/>
    </source>
</evidence>
<keyword evidence="6 11" id="KW-0547">Nucleotide-binding</keyword>
<sequence length="560" mass="60897">MTPEELSELIHNCLAGAAKRGDIALTAEEIPAVKVERPRNREHGDWATNVAMQLAKKAQTNPRALATLLSGELETVDGISSVEVAGPGFLNIRLSAASAGQLAQTILEQGPAYGRNQSQKGAKVNLEFVSANPTGPIHIGGARWAAVGDAMARVLEAAGAQVTREYYFNDHGNQINNFSASLLAAAKGRPTPQDGYGGKYIGEVAEQVIAQVLEEGGADPRELPDEQAQEVFREKGVKAMFAEIQESLHEFRTDFDVFFHEQTLHESGAVDEAIDRLRHAGVIFESEGALWLRSTEFGDDKDRVLIKSDGNAAYFSGDVAYYLNKRNRGFDQCIYMLGADHHGYIGRMYAMARAFGDEAGPGKNMEILIGQLVNLVRGGKPVRMSKRAGTVVTLEDLVEAVGVDAARYSLIRSSVDTTLELDLDVVASNTNENPVYYVQYAHARTCAVARNAKEHGVRREDGFAPQALDSTADGELLGTLARYPEIVAQAASLREPHRVARYLEELAGAYHAWYGQCRVTPRGDSPVEASHVARLWLNDAVGQVLRNGLDLLGVQAPERM</sequence>
<dbReference type="SUPFAM" id="SSF47323">
    <property type="entry name" value="Anticodon-binding domain of a subclass of class I aminoacyl-tRNA synthetases"/>
    <property type="match status" value="1"/>
</dbReference>
<dbReference type="EC" id="6.1.1.19" evidence="11"/>
<dbReference type="STRING" id="33007.HMPREF3198_01367"/>
<dbReference type="InterPro" id="IPR009080">
    <property type="entry name" value="tRNAsynth_Ia_anticodon-bd"/>
</dbReference>
<evidence type="ECO:0000259" key="13">
    <source>
        <dbReference type="SMART" id="SM00836"/>
    </source>
</evidence>
<keyword evidence="9 11" id="KW-0030">Aminoacyl-tRNA synthetase</keyword>
<dbReference type="GO" id="GO:0004814">
    <property type="term" value="F:arginine-tRNA ligase activity"/>
    <property type="evidence" value="ECO:0007669"/>
    <property type="project" value="UniProtKB-UniRule"/>
</dbReference>